<evidence type="ECO:0000256" key="1">
    <source>
        <dbReference type="SAM" id="Phobius"/>
    </source>
</evidence>
<feature type="transmembrane region" description="Helical" evidence="1">
    <location>
        <begin position="13"/>
        <end position="31"/>
    </location>
</feature>
<feature type="domain" description="CobN/magnesium chelatase" evidence="2">
    <location>
        <begin position="133"/>
        <end position="1306"/>
    </location>
</feature>
<keyword evidence="1" id="KW-0812">Transmembrane</keyword>
<keyword evidence="1" id="KW-1133">Transmembrane helix</keyword>
<protein>
    <submittedName>
        <fullName evidence="3">Cobaltochelatase subunit CobN</fullName>
    </submittedName>
</protein>
<dbReference type="EMBL" id="CP032819">
    <property type="protein sequence ID" value="AZS30616.1"/>
    <property type="molecule type" value="Genomic_DNA"/>
</dbReference>
<dbReference type="Pfam" id="PF02514">
    <property type="entry name" value="CobN-Mg_chel"/>
    <property type="match status" value="1"/>
</dbReference>
<dbReference type="OrthoDB" id="9757976at2"/>
<keyword evidence="1" id="KW-0472">Membrane</keyword>
<feature type="transmembrane region" description="Helical" evidence="1">
    <location>
        <begin position="1393"/>
        <end position="1411"/>
    </location>
</feature>
<evidence type="ECO:0000313" key="4">
    <source>
        <dbReference type="Proteomes" id="UP000270673"/>
    </source>
</evidence>
<evidence type="ECO:0000259" key="2">
    <source>
        <dbReference type="Pfam" id="PF02514"/>
    </source>
</evidence>
<name>A0A3S9VVN6_9BACT</name>
<dbReference type="CDD" id="cd10150">
    <property type="entry name" value="CobN_like"/>
    <property type="match status" value="1"/>
</dbReference>
<accession>A0A3S9VVN6</accession>
<dbReference type="InterPro" id="IPR003672">
    <property type="entry name" value="CobN/Mg_chltase"/>
</dbReference>
<proteinExistence type="predicted"/>
<dbReference type="PANTHER" id="PTHR44119:SF1">
    <property type="entry name" value="MAGNESIUM-CHELATASE SUBUNIT CHLH, CHLOROPLASTIC"/>
    <property type="match status" value="1"/>
</dbReference>
<gene>
    <name evidence="3" type="ORF">D8S85_14380</name>
</gene>
<reference evidence="3 4" key="1">
    <citation type="submission" date="2018-10" db="EMBL/GenBank/DDBJ databases">
        <title>Butyricimonas faecalis sp. nov., isolated from human faeces and emended description of the genus Butyricimonas.</title>
        <authorList>
            <person name="Le Roy T."/>
            <person name="Van der Smissen P."/>
            <person name="Paquot A."/>
            <person name="Delzenne N."/>
            <person name="Muccioli G."/>
            <person name="Collet J.-F."/>
            <person name="Cani P.D."/>
        </authorList>
    </citation>
    <scope>NUCLEOTIDE SEQUENCE [LARGE SCALE GENOMIC DNA]</scope>
    <source>
        <strain evidence="3 4">H184</strain>
    </source>
</reference>
<dbReference type="KEGG" id="buy:D8S85_14380"/>
<dbReference type="RefSeq" id="WP_106481266.1">
    <property type="nucleotide sequence ID" value="NZ_CP032819.1"/>
</dbReference>
<keyword evidence="4" id="KW-1185">Reference proteome</keyword>
<evidence type="ECO:0000313" key="3">
    <source>
        <dbReference type="EMBL" id="AZS30616.1"/>
    </source>
</evidence>
<organism evidence="3 4">
    <name type="scientific">Butyricimonas faecalis</name>
    <dbReference type="NCBI Taxonomy" id="2093856"/>
    <lineage>
        <taxon>Bacteria</taxon>
        <taxon>Pseudomonadati</taxon>
        <taxon>Bacteroidota</taxon>
        <taxon>Bacteroidia</taxon>
        <taxon>Bacteroidales</taxon>
        <taxon>Odoribacteraceae</taxon>
        <taxon>Butyricimonas</taxon>
    </lineage>
</organism>
<sequence length="1415" mass="157789">MGLKSFVRTRRKILLKVGLVVILLCCIWGLYSRYFAPTRVALINFPAYQASSIALANDSRMIQVDALKPEDASKLKNYDVVLFFGPGLRLNGEQAAAIQTAGAKGTAVYTLIFSSGVITNHNVDSLQQERIGDYYGNGNKTNYRNLLYFCRAELDKHKLFATVPADPQHLPSNFYWHLGDDNYFTDLDGYNSYYRKNGFYKEGAPSIAIVSGMTSPLSGNRANVDTLVVSLERAGFNVYPVYAAGKRLQMLQEVSPDAVIYLPMGRLGSDKSVEWLRERNIPLFCPLTLLQERDEWENDPRGLVGGYLSASVVLPEIDGGTRSQVLSVQDADKNGYYQFVPVTDRVKNLVDGIYNQIQLQRKENKDKRLAIVYLKGAGQSALTAAGLEVAPSLYAFLKRLKAEGYTVENIPETEKEFEALLQREGSVFGSYAKGKMAEFMATAHPEWINKTDYERWAQEVLTPEKYAEVVKQYGEAPGEYMSGVKNGEPALAFSCLRFGNVVLMPQPVAAAGDNEFQILHGAEVAPPHAYIAPYLWIQKGFRADALIHFGTHGSLEFTPGKQVALSSGDWPDRLIGTVPHFYYYTIANVGEGIVAKRRTYASLVSYLTPPFMESQTRGQYEELFRLIADYDRTGEKEQPMWAKRIKSKVLSLGLHHDLQMDSVATKPCTEKEIRKIESFAEEIANEKMTGRLYTLGQPFTGEDIRSTVIAMCAEPLAYSFARLDKQKGRITSEQFSDNVYVNRHYVANARKQVEELLRSGKELTLEQLGVSQADVMRARATEMALNPKQLSMSEMMAMASDAGNNISEGVKKSDGGMKMPAGIPKIGKMPDWVKKRIEARKKAEREGKKPVLPEVPQEDKEFAKAVSEIQQVAGHVQAYAQCLSESPEQEMQSLLNALNGGFVIPSPGGDAVRNPNTLPTGRNLFAINAESTPGVRAWDEGKALAQATIDQYRKKHGTYPRKVSYTFWAGEFIETEGATLAQAMYMLGVAPVRDGMNRVTDLRLIPSAELGRPRIDIVVQTSGQLRDVAASRLELLTKAVALAAQSKNDTCGNYVVSGTMEAEKLLVDKGFSPKEARELSMVRVFGGAGYGTGITGLVEKGDAWERESEIADRYLSNMGMMYGDSKAWGKYSRDAFEVALHDADVVIQPRQSNTWGALSLDHVYEFMGGLNLAVREVTGKEPETYLSDYRNRNHVRMQELKEAIGVEGRTTIFNPAFIREKMKGGASSSSIFAETIRNSYGWNVMKPSVIGKDFWDRVYDVYVKDNLKLGIHEFFKQESPAALEEITAVMLETARKGYWPATEEQLAGVANLHTRLLEEYRPACTGFVCDNQKLQDFVASHADKNHVEAYRKNIDVVREVQVEHAQNGVVLKKEELNRANQIQQDSGESRKTLFIALLLVGVILIIVMVFLKRKK</sequence>
<dbReference type="Proteomes" id="UP000270673">
    <property type="component" value="Chromosome"/>
</dbReference>
<dbReference type="PANTHER" id="PTHR44119">
    <property type="entry name" value="MAGNESIUM-CHELATASE SUBUNIT CHLH, CHLOROPLASTIC"/>
    <property type="match status" value="1"/>
</dbReference>